<evidence type="ECO:0000256" key="5">
    <source>
        <dbReference type="ARBA" id="ARBA00040722"/>
    </source>
</evidence>
<evidence type="ECO:0000256" key="4">
    <source>
        <dbReference type="ARBA" id="ARBA00039765"/>
    </source>
</evidence>
<comment type="similarity">
    <text evidence="1">Belongs to the phosphoglycerate mutase family. BPG-dependent PGAM subfamily.</text>
</comment>
<evidence type="ECO:0000313" key="7">
    <source>
        <dbReference type="Proteomes" id="UP000050795"/>
    </source>
</evidence>
<keyword evidence="7" id="KW-1185">Reference proteome</keyword>
<dbReference type="EC" id="3.1.3.16" evidence="2"/>
<dbReference type="SUPFAM" id="SSF53254">
    <property type="entry name" value="Phosphoglycerate mutase-like"/>
    <property type="match status" value="2"/>
</dbReference>
<feature type="compositionally biased region" description="Polar residues" evidence="6">
    <location>
        <begin position="169"/>
        <end position="179"/>
    </location>
</feature>
<evidence type="ECO:0000256" key="3">
    <source>
        <dbReference type="ARBA" id="ARBA00022801"/>
    </source>
</evidence>
<sequence length="431" mass="48374">MRYFKSQGFRLLTAASIYYGLHSTGSELRIQQWNYNWDKSHGVRSDLKADSKLNTSHEHHQQQSYYKLIIFIRHGQYHVNKKKSEEKVLTDIGWRQAYATGCRLKEMGIKIDRIIHSDLIRARQTTAAVLVGLQNNVDSLFDTPEIVKLVSPDASRLGDSMSCPLPATGTHNNSNNEQNPTSTSVADTTSSATTPVDIRMIESPYSPYLNAKFDCQLSRFLTEGPPPVAPVPSTASTRKRSTNNNNIHEKEGIRIDNGFQVHLHRQPITSQGVIACNGPEYCPIQCCTKTSTGTSPVYRDSHHHHHHRRSSVGSNSITIVQCNCPCHRIAENEPIETIVFIGHANVFRYWICRLLQLPSEGWLRLSLGHGSISKLVITNDEYFVDNNNPAIYNDQGDDGSRQEMTSKHYGCAVTLCSFGDVGHLPPELVTY</sequence>
<reference evidence="7" key="1">
    <citation type="submission" date="2022-06" db="EMBL/GenBank/DDBJ databases">
        <authorList>
            <person name="Berger JAMES D."/>
            <person name="Berger JAMES D."/>
        </authorList>
    </citation>
    <scope>NUCLEOTIDE SEQUENCE [LARGE SCALE GENOMIC DNA]</scope>
</reference>
<evidence type="ECO:0000256" key="1">
    <source>
        <dbReference type="ARBA" id="ARBA00006717"/>
    </source>
</evidence>
<dbReference type="CDD" id="cd07067">
    <property type="entry name" value="HP_PGM_like"/>
    <property type="match status" value="1"/>
</dbReference>
<keyword evidence="3" id="KW-0378">Hydrolase</keyword>
<feature type="compositionally biased region" description="Low complexity" evidence="6">
    <location>
        <begin position="180"/>
        <end position="191"/>
    </location>
</feature>
<evidence type="ECO:0000256" key="6">
    <source>
        <dbReference type="SAM" id="MobiDB-lite"/>
    </source>
</evidence>
<proteinExistence type="inferred from homology"/>
<dbReference type="WBParaSite" id="TREG1_116930.2">
    <property type="protein sequence ID" value="TREG1_116930.2"/>
    <property type="gene ID" value="TREG1_116930"/>
</dbReference>
<dbReference type="Pfam" id="PF00300">
    <property type="entry name" value="His_Phos_1"/>
    <property type="match status" value="2"/>
</dbReference>
<dbReference type="AlphaFoldDB" id="A0AA85J055"/>
<dbReference type="InterPro" id="IPR029033">
    <property type="entry name" value="His_PPase_superfam"/>
</dbReference>
<dbReference type="Gene3D" id="3.40.50.1240">
    <property type="entry name" value="Phosphoglycerate mutase-like"/>
    <property type="match status" value="1"/>
</dbReference>
<dbReference type="Proteomes" id="UP000050795">
    <property type="component" value="Unassembled WGS sequence"/>
</dbReference>
<dbReference type="InterPro" id="IPR051021">
    <property type="entry name" value="Mito_Ser/Thr_phosphatase"/>
</dbReference>
<feature type="region of interest" description="Disordered" evidence="6">
    <location>
        <begin position="160"/>
        <end position="191"/>
    </location>
</feature>
<organism evidence="7 8">
    <name type="scientific">Trichobilharzia regenti</name>
    <name type="common">Nasal bird schistosome</name>
    <dbReference type="NCBI Taxonomy" id="157069"/>
    <lineage>
        <taxon>Eukaryota</taxon>
        <taxon>Metazoa</taxon>
        <taxon>Spiralia</taxon>
        <taxon>Lophotrochozoa</taxon>
        <taxon>Platyhelminthes</taxon>
        <taxon>Trematoda</taxon>
        <taxon>Digenea</taxon>
        <taxon>Strigeidida</taxon>
        <taxon>Schistosomatoidea</taxon>
        <taxon>Schistosomatidae</taxon>
        <taxon>Trichobilharzia</taxon>
    </lineage>
</organism>
<dbReference type="PANTHER" id="PTHR20935:SF0">
    <property type="entry name" value="SERINE_THREONINE-PROTEIN PHOSPHATASE PGAM5, MITOCHONDRIAL"/>
    <property type="match status" value="1"/>
</dbReference>
<name>A0AA85J055_TRIRE</name>
<dbReference type="InterPro" id="IPR013078">
    <property type="entry name" value="His_Pase_superF_clade-1"/>
</dbReference>
<reference evidence="8" key="2">
    <citation type="submission" date="2023-11" db="UniProtKB">
        <authorList>
            <consortium name="WormBaseParasite"/>
        </authorList>
    </citation>
    <scope>IDENTIFICATION</scope>
</reference>
<evidence type="ECO:0000256" key="2">
    <source>
        <dbReference type="ARBA" id="ARBA00013081"/>
    </source>
</evidence>
<dbReference type="GO" id="GO:0004722">
    <property type="term" value="F:protein serine/threonine phosphatase activity"/>
    <property type="evidence" value="ECO:0007669"/>
    <property type="project" value="UniProtKB-EC"/>
</dbReference>
<evidence type="ECO:0000313" key="8">
    <source>
        <dbReference type="WBParaSite" id="TREG1_116930.2"/>
    </source>
</evidence>
<dbReference type="PANTHER" id="PTHR20935">
    <property type="entry name" value="PHOSPHOGLYCERATE MUTASE-RELATED"/>
    <property type="match status" value="1"/>
</dbReference>
<protein>
    <recommendedName>
        <fullName evidence="4">Serine/threonine-protein phosphatase PGAM5, mitochondrial</fullName>
        <ecNumber evidence="2">3.1.3.16</ecNumber>
    </recommendedName>
    <alternativeName>
        <fullName evidence="5">Serine/threonine-protein phosphatase Pgam5, mitochondrial</fullName>
    </alternativeName>
</protein>
<accession>A0AA85J055</accession>